<sequence length="61" mass="7174">MLGCFFRYGFGVDNIGQRTFIFPLKLLTTTKLICRTRRKKTEIIINLGGYLLIYTYLCHTH</sequence>
<evidence type="ECO:0000313" key="1">
    <source>
        <dbReference type="EMBL" id="SNR91796.1"/>
    </source>
</evidence>
<proteinExistence type="predicted"/>
<protein>
    <submittedName>
        <fullName evidence="1">Uncharacterized protein</fullName>
    </submittedName>
</protein>
<dbReference type="Proteomes" id="UP000198427">
    <property type="component" value="Unassembled WGS sequence"/>
</dbReference>
<dbReference type="AlphaFoldDB" id="A0AA94LL19"/>
<dbReference type="EMBL" id="FZNZ01000019">
    <property type="protein sequence ID" value="SNR91796.1"/>
    <property type="molecule type" value="Genomic_DNA"/>
</dbReference>
<keyword evidence="2" id="KW-1185">Reference proteome</keyword>
<reference evidence="1 2" key="1">
    <citation type="submission" date="2017-06" db="EMBL/GenBank/DDBJ databases">
        <authorList>
            <person name="Varghese N."/>
            <person name="Submissions S."/>
        </authorList>
    </citation>
    <scope>NUCLEOTIDE SEQUENCE [LARGE SCALE GENOMIC DNA]</scope>
    <source>
        <strain evidence="1 2">DSM 26989</strain>
    </source>
</reference>
<accession>A0AA94LL19</accession>
<evidence type="ECO:0000313" key="2">
    <source>
        <dbReference type="Proteomes" id="UP000198427"/>
    </source>
</evidence>
<organism evidence="1 2">
    <name type="scientific">Prevotella jejuni</name>
    <dbReference type="NCBI Taxonomy" id="1177574"/>
    <lineage>
        <taxon>Bacteria</taxon>
        <taxon>Pseudomonadati</taxon>
        <taxon>Bacteroidota</taxon>
        <taxon>Bacteroidia</taxon>
        <taxon>Bacteroidales</taxon>
        <taxon>Prevotellaceae</taxon>
        <taxon>Prevotella</taxon>
    </lineage>
</organism>
<name>A0AA94LL19_9BACT</name>
<gene>
    <name evidence="1" type="ORF">SAMN06265364_11924</name>
</gene>
<comment type="caution">
    <text evidence="1">The sequence shown here is derived from an EMBL/GenBank/DDBJ whole genome shotgun (WGS) entry which is preliminary data.</text>
</comment>